<feature type="domain" description="Vitamin K epoxide reductase" evidence="11">
    <location>
        <begin position="11"/>
        <end position="159"/>
    </location>
</feature>
<dbReference type="InterPro" id="IPR038354">
    <property type="entry name" value="VKOR_sf"/>
</dbReference>
<dbReference type="InterPro" id="IPR044698">
    <property type="entry name" value="VKOR/LTO1"/>
</dbReference>
<dbReference type="CDD" id="cd12916">
    <property type="entry name" value="VKOR_1"/>
    <property type="match status" value="1"/>
</dbReference>
<dbReference type="SUPFAM" id="SSF52833">
    <property type="entry name" value="Thioredoxin-like"/>
    <property type="match status" value="1"/>
</dbReference>
<evidence type="ECO:0000313" key="12">
    <source>
        <dbReference type="EMBL" id="WZB88890.1"/>
    </source>
</evidence>
<dbReference type="RefSeq" id="WP_353931795.1">
    <property type="nucleotide sequence ID" value="NZ_CP150886.1"/>
</dbReference>
<dbReference type="EMBL" id="CP150886">
    <property type="protein sequence ID" value="WZB88890.1"/>
    <property type="molecule type" value="Genomic_DNA"/>
</dbReference>
<evidence type="ECO:0000259" key="11">
    <source>
        <dbReference type="SMART" id="SM00756"/>
    </source>
</evidence>
<evidence type="ECO:0000313" key="13">
    <source>
        <dbReference type="Proteomes" id="UP001483337"/>
    </source>
</evidence>
<feature type="transmembrane region" description="Helical" evidence="10">
    <location>
        <begin position="169"/>
        <end position="189"/>
    </location>
</feature>
<dbReference type="InterPro" id="IPR012932">
    <property type="entry name" value="VKOR"/>
</dbReference>
<dbReference type="InterPro" id="IPR036249">
    <property type="entry name" value="Thioredoxin-like_sf"/>
</dbReference>
<evidence type="ECO:0000256" key="4">
    <source>
        <dbReference type="ARBA" id="ARBA00022719"/>
    </source>
</evidence>
<dbReference type="PANTHER" id="PTHR34573:SF1">
    <property type="entry name" value="VITAMIN K EPOXIDE REDUCTASE DOMAIN-CONTAINING PROTEIN"/>
    <property type="match status" value="1"/>
</dbReference>
<evidence type="ECO:0000256" key="10">
    <source>
        <dbReference type="SAM" id="Phobius"/>
    </source>
</evidence>
<evidence type="ECO:0000256" key="5">
    <source>
        <dbReference type="ARBA" id="ARBA00022989"/>
    </source>
</evidence>
<evidence type="ECO:0000256" key="1">
    <source>
        <dbReference type="ARBA" id="ARBA00004141"/>
    </source>
</evidence>
<keyword evidence="9" id="KW-0676">Redox-active center</keyword>
<feature type="transmembrane region" description="Helical" evidence="10">
    <location>
        <begin position="12"/>
        <end position="32"/>
    </location>
</feature>
<keyword evidence="8" id="KW-1015">Disulfide bond</keyword>
<name>A0ABZ2UX35_9CYAN</name>
<accession>A0ABZ2UX35</accession>
<keyword evidence="6" id="KW-0560">Oxidoreductase</keyword>
<evidence type="ECO:0000256" key="2">
    <source>
        <dbReference type="ARBA" id="ARBA00006214"/>
    </source>
</evidence>
<comment type="similarity">
    <text evidence="2">Belongs to the VKOR family.</text>
</comment>
<evidence type="ECO:0000256" key="8">
    <source>
        <dbReference type="ARBA" id="ARBA00023157"/>
    </source>
</evidence>
<sequence>MIRRRSTPWIHKWSRPLIGAIAGLGILNTGYLTYEKLTGGSPVCTTPENVKGCTDVLSSPWGTVFGQPLALFGLLAYMSMLILALAPLAFKSGEKDSKKNLKQIENLTWWFLLLGAIAMSVFSAYLMYVLAFELKALCWYCIASALFALSMLTLTILGRDWEDVGQILFNGLIVAMVTLIATLGVYSGINKDGTVGSTDGVQQIAAFSPKEQPNPEFGWEITTVSGEAEIALAKHLIQTDAKEYVAYWCPHCHEQKLLFGKEAYQIISDNIAVECAADSPKGKPQVCRDAKIQGFPSWIINGKIYGGVQNLEELANITGYTGLRNFKYFR</sequence>
<keyword evidence="3 10" id="KW-0812">Transmembrane</keyword>
<organism evidence="12 13">
    <name type="scientific">Okeanomitos corallinicola TIOX110</name>
    <dbReference type="NCBI Taxonomy" id="3133117"/>
    <lineage>
        <taxon>Bacteria</taxon>
        <taxon>Bacillati</taxon>
        <taxon>Cyanobacteriota</taxon>
        <taxon>Cyanophyceae</taxon>
        <taxon>Nostocales</taxon>
        <taxon>Aphanizomenonaceae</taxon>
        <taxon>Okeanomitos</taxon>
    </lineage>
</organism>
<proteinExistence type="inferred from homology"/>
<evidence type="ECO:0000256" key="9">
    <source>
        <dbReference type="ARBA" id="ARBA00023284"/>
    </source>
</evidence>
<feature type="transmembrane region" description="Helical" evidence="10">
    <location>
        <begin position="137"/>
        <end position="157"/>
    </location>
</feature>
<dbReference type="Proteomes" id="UP001483337">
    <property type="component" value="Chromosome"/>
</dbReference>
<dbReference type="Gene3D" id="3.40.30.10">
    <property type="entry name" value="Glutaredoxin"/>
    <property type="match status" value="1"/>
</dbReference>
<keyword evidence="5 10" id="KW-1133">Transmembrane helix</keyword>
<dbReference type="Gene3D" id="1.20.1440.130">
    <property type="entry name" value="VKOR domain"/>
    <property type="match status" value="1"/>
</dbReference>
<evidence type="ECO:0000256" key="7">
    <source>
        <dbReference type="ARBA" id="ARBA00023136"/>
    </source>
</evidence>
<keyword evidence="13" id="KW-1185">Reference proteome</keyword>
<feature type="transmembrane region" description="Helical" evidence="10">
    <location>
        <begin position="110"/>
        <end position="131"/>
    </location>
</feature>
<protein>
    <submittedName>
        <fullName evidence="12">Vitamin K epoxide reductase family protein</fullName>
    </submittedName>
</protein>
<dbReference type="SMART" id="SM00756">
    <property type="entry name" value="VKc"/>
    <property type="match status" value="1"/>
</dbReference>
<reference evidence="12 13" key="1">
    <citation type="submission" date="2024-04" db="EMBL/GenBank/DDBJ databases">
        <title>Okeanomitos corallinicola gen. &amp; sp. nov. (Nostocales, Cyanobacteria), a new toxic marine heterocyst-forming cyanobacterium from a coral reef.</title>
        <authorList>
            <person name="Li H."/>
            <person name="Li R."/>
            <person name="Kang J."/>
            <person name="Hii K.S."/>
            <person name="Mohamed H.F."/>
            <person name="Xu X."/>
            <person name="Luo Z."/>
        </authorList>
    </citation>
    <scope>NUCLEOTIDE SEQUENCE [LARGE SCALE GENOMIC DNA]</scope>
    <source>
        <strain evidence="12 13">TIOX110</strain>
    </source>
</reference>
<evidence type="ECO:0000256" key="3">
    <source>
        <dbReference type="ARBA" id="ARBA00022692"/>
    </source>
</evidence>
<comment type="subcellular location">
    <subcellularLocation>
        <location evidence="1">Membrane</location>
        <topology evidence="1">Multi-pass membrane protein</topology>
    </subcellularLocation>
</comment>
<evidence type="ECO:0000256" key="6">
    <source>
        <dbReference type="ARBA" id="ARBA00023002"/>
    </source>
</evidence>
<feature type="transmembrane region" description="Helical" evidence="10">
    <location>
        <begin position="69"/>
        <end position="90"/>
    </location>
</feature>
<keyword evidence="7 10" id="KW-0472">Membrane</keyword>
<dbReference type="Pfam" id="PF07884">
    <property type="entry name" value="VKOR"/>
    <property type="match status" value="1"/>
</dbReference>
<dbReference type="PANTHER" id="PTHR34573">
    <property type="entry name" value="VKC DOMAIN-CONTAINING PROTEIN"/>
    <property type="match status" value="1"/>
</dbReference>
<gene>
    <name evidence="12" type="ORF">WJM97_04195</name>
</gene>
<keyword evidence="4" id="KW-0874">Quinone</keyword>